<dbReference type="Pfam" id="PF00535">
    <property type="entry name" value="Glycos_transf_2"/>
    <property type="match status" value="1"/>
</dbReference>
<keyword evidence="3" id="KW-0808">Transferase</keyword>
<evidence type="ECO:0000256" key="1">
    <source>
        <dbReference type="ARBA" id="ARBA00006739"/>
    </source>
</evidence>
<dbReference type="EMBL" id="MGAL01000047">
    <property type="protein sequence ID" value="OGK45839.1"/>
    <property type="molecule type" value="Genomic_DNA"/>
</dbReference>
<proteinExistence type="inferred from homology"/>
<dbReference type="GO" id="GO:0016757">
    <property type="term" value="F:glycosyltransferase activity"/>
    <property type="evidence" value="ECO:0007669"/>
    <property type="project" value="UniProtKB-KW"/>
</dbReference>
<protein>
    <recommendedName>
        <fullName evidence="4">Glycosyltransferase 2-like domain-containing protein</fullName>
    </recommendedName>
</protein>
<dbReference type="AlphaFoldDB" id="A0A1F7IR48"/>
<gene>
    <name evidence="5" type="ORF">A3A93_00875</name>
</gene>
<dbReference type="PANTHER" id="PTHR43630">
    <property type="entry name" value="POLY-BETA-1,6-N-ACETYL-D-GLUCOSAMINE SYNTHASE"/>
    <property type="match status" value="1"/>
</dbReference>
<comment type="caution">
    <text evidence="5">The sequence shown here is derived from an EMBL/GenBank/DDBJ whole genome shotgun (WGS) entry which is preliminary data.</text>
</comment>
<keyword evidence="2" id="KW-0328">Glycosyltransferase</keyword>
<reference evidence="5 6" key="1">
    <citation type="journal article" date="2016" name="Nat. Commun.">
        <title>Thousands of microbial genomes shed light on interconnected biogeochemical processes in an aquifer system.</title>
        <authorList>
            <person name="Anantharaman K."/>
            <person name="Brown C.T."/>
            <person name="Hug L.A."/>
            <person name="Sharon I."/>
            <person name="Castelle C.J."/>
            <person name="Probst A.J."/>
            <person name="Thomas B.C."/>
            <person name="Singh A."/>
            <person name="Wilkins M.J."/>
            <person name="Karaoz U."/>
            <person name="Brodie E.L."/>
            <person name="Williams K.H."/>
            <person name="Hubbard S.S."/>
            <person name="Banfield J.F."/>
        </authorList>
    </citation>
    <scope>NUCLEOTIDE SEQUENCE [LARGE SCALE GENOMIC DNA]</scope>
</reference>
<evidence type="ECO:0000313" key="5">
    <source>
        <dbReference type="EMBL" id="OGK45839.1"/>
    </source>
</evidence>
<dbReference type="PANTHER" id="PTHR43630:SF1">
    <property type="entry name" value="POLY-BETA-1,6-N-ACETYL-D-GLUCOSAMINE SYNTHASE"/>
    <property type="match status" value="1"/>
</dbReference>
<evidence type="ECO:0000313" key="6">
    <source>
        <dbReference type="Proteomes" id="UP000177141"/>
    </source>
</evidence>
<dbReference type="STRING" id="1802061.A3A93_00875"/>
<comment type="similarity">
    <text evidence="1">Belongs to the glycosyltransferase 2 family.</text>
</comment>
<dbReference type="InterPro" id="IPR029044">
    <property type="entry name" value="Nucleotide-diphossugar_trans"/>
</dbReference>
<accession>A0A1F7IR48</accession>
<feature type="domain" description="Glycosyltransferase 2-like" evidence="4">
    <location>
        <begin position="5"/>
        <end position="171"/>
    </location>
</feature>
<dbReference type="Proteomes" id="UP000177141">
    <property type="component" value="Unassembled WGS sequence"/>
</dbReference>
<name>A0A1F7IR48_9BACT</name>
<evidence type="ECO:0000256" key="2">
    <source>
        <dbReference type="ARBA" id="ARBA00022676"/>
    </source>
</evidence>
<sequence>MKTLSIGIPAYNEEKNIGLLIETLLKQKLDDIKLLKITVISDCSTDKTDRTVNSSTDLRVNLVKNIERKGKAFSLDRLFSISEADVVVIIDADTVIKDTNFLQKLVSPILNKGADLTAAQIEELPSRSFVGQILDASMKFKKNIYYKYKNGQNVYTCCGRARAFSKKLYKSIKFGKKFTSSEDAYSYIYCNINKFTYYPVVLAKIYYKLPQSLPDHISQSMRFFNSKNELTDNIDDNILKTEYYLPTSLIVGSFLKILTKYPIILFYIPILVLSSLQSKFDRSSNTPWEVAISSKNI</sequence>
<dbReference type="SUPFAM" id="SSF53448">
    <property type="entry name" value="Nucleotide-diphospho-sugar transferases"/>
    <property type="match status" value="1"/>
</dbReference>
<dbReference type="InterPro" id="IPR001173">
    <property type="entry name" value="Glyco_trans_2-like"/>
</dbReference>
<dbReference type="Gene3D" id="3.90.550.10">
    <property type="entry name" value="Spore Coat Polysaccharide Biosynthesis Protein SpsA, Chain A"/>
    <property type="match status" value="1"/>
</dbReference>
<evidence type="ECO:0000259" key="4">
    <source>
        <dbReference type="Pfam" id="PF00535"/>
    </source>
</evidence>
<organism evidence="5 6">
    <name type="scientific">Candidatus Roizmanbacteria bacterium RIFCSPLOWO2_01_FULL_38_12</name>
    <dbReference type="NCBI Taxonomy" id="1802061"/>
    <lineage>
        <taxon>Bacteria</taxon>
        <taxon>Candidatus Roizmaniibacteriota</taxon>
    </lineage>
</organism>
<evidence type="ECO:0000256" key="3">
    <source>
        <dbReference type="ARBA" id="ARBA00022679"/>
    </source>
</evidence>